<evidence type="ECO:0000256" key="6">
    <source>
        <dbReference type="ARBA" id="ARBA00009320"/>
    </source>
</evidence>
<dbReference type="InterPro" id="IPR005785">
    <property type="entry name" value="B_amino_transI"/>
</dbReference>
<evidence type="ECO:0000256" key="7">
    <source>
        <dbReference type="ARBA" id="ARBA00022576"/>
    </source>
</evidence>
<comment type="catalytic activity">
    <reaction evidence="12 17">
        <text>L-valine + 2-oxoglutarate = 3-methyl-2-oxobutanoate + L-glutamate</text>
        <dbReference type="Rhea" id="RHEA:24813"/>
        <dbReference type="ChEBI" id="CHEBI:11851"/>
        <dbReference type="ChEBI" id="CHEBI:16810"/>
        <dbReference type="ChEBI" id="CHEBI:29985"/>
        <dbReference type="ChEBI" id="CHEBI:57762"/>
        <dbReference type="EC" id="2.6.1.42"/>
    </reaction>
</comment>
<dbReference type="CDD" id="cd00449">
    <property type="entry name" value="PLPDE_IV"/>
    <property type="match status" value="1"/>
</dbReference>
<dbReference type="FunFam" id="3.20.10.10:FF:000002">
    <property type="entry name" value="D-alanine aminotransferase"/>
    <property type="match status" value="1"/>
</dbReference>
<organism evidence="18">
    <name type="scientific">Candidatus Tisiphia endosymbiont of Sergentomyia squamirostris</name>
    <dbReference type="NCBI Taxonomy" id="3113639"/>
    <lineage>
        <taxon>Bacteria</taxon>
        <taxon>Pseudomonadati</taxon>
        <taxon>Pseudomonadota</taxon>
        <taxon>Alphaproteobacteria</taxon>
        <taxon>Rickettsiales</taxon>
        <taxon>Rickettsiaceae</taxon>
        <taxon>Rickettsieae</taxon>
        <taxon>Candidatus Tisiphia</taxon>
    </lineage>
</organism>
<dbReference type="EMBL" id="AP029170">
    <property type="protein sequence ID" value="BFD45814.1"/>
    <property type="molecule type" value="Genomic_DNA"/>
</dbReference>
<keyword evidence="8 17" id="KW-0028">Amino-acid biosynthesis</keyword>
<dbReference type="InterPro" id="IPR043132">
    <property type="entry name" value="BCAT-like_C"/>
</dbReference>
<proteinExistence type="inferred from homology"/>
<dbReference type="Gene3D" id="3.20.10.10">
    <property type="entry name" value="D-amino Acid Aminotransferase, subunit A, domain 2"/>
    <property type="match status" value="1"/>
</dbReference>
<evidence type="ECO:0000256" key="14">
    <source>
        <dbReference type="ARBA" id="ARBA00049229"/>
    </source>
</evidence>
<dbReference type="InterPro" id="IPR018300">
    <property type="entry name" value="Aminotrans_IV_CS"/>
</dbReference>
<dbReference type="InterPro" id="IPR001544">
    <property type="entry name" value="Aminotrans_IV"/>
</dbReference>
<comment type="pathway">
    <text evidence="4 17">Amino-acid biosynthesis; L-valine biosynthesis; L-valine from pyruvate: step 4/4.</text>
</comment>
<comment type="cofactor">
    <cofactor evidence="1 16">
        <name>pyridoxal 5'-phosphate</name>
        <dbReference type="ChEBI" id="CHEBI:597326"/>
    </cofactor>
</comment>
<evidence type="ECO:0000256" key="9">
    <source>
        <dbReference type="ARBA" id="ARBA00022679"/>
    </source>
</evidence>
<comment type="pathway">
    <text evidence="5 17">Amino-acid biosynthesis; L-leucine biosynthesis; L-leucine from 3-methyl-2-oxobutanoate: step 4/4.</text>
</comment>
<dbReference type="InterPro" id="IPR043131">
    <property type="entry name" value="BCAT-like_N"/>
</dbReference>
<keyword evidence="10 16" id="KW-0663">Pyridoxal phosphate</keyword>
<dbReference type="Gene3D" id="3.30.470.10">
    <property type="match status" value="1"/>
</dbReference>
<dbReference type="InterPro" id="IPR036038">
    <property type="entry name" value="Aminotransferase-like"/>
</dbReference>
<dbReference type="InterPro" id="IPR050571">
    <property type="entry name" value="Class-IV_PLP-Dep_Aminotrnsfr"/>
</dbReference>
<evidence type="ECO:0000256" key="13">
    <source>
        <dbReference type="ARBA" id="ARBA00048798"/>
    </source>
</evidence>
<evidence type="ECO:0000256" key="17">
    <source>
        <dbReference type="RuleBase" id="RU364094"/>
    </source>
</evidence>
<dbReference type="SUPFAM" id="SSF56752">
    <property type="entry name" value="D-aminoacid aminotransferase-like PLP-dependent enzymes"/>
    <property type="match status" value="1"/>
</dbReference>
<keyword evidence="9 17" id="KW-0808">Transferase</keyword>
<dbReference type="Pfam" id="PF01063">
    <property type="entry name" value="Aminotran_4"/>
    <property type="match status" value="1"/>
</dbReference>
<dbReference type="GO" id="GO:0009082">
    <property type="term" value="P:branched-chain amino acid biosynthetic process"/>
    <property type="evidence" value="ECO:0007669"/>
    <property type="project" value="UniProtKB-KW"/>
</dbReference>
<evidence type="ECO:0000256" key="11">
    <source>
        <dbReference type="ARBA" id="ARBA00023304"/>
    </source>
</evidence>
<evidence type="ECO:0000256" key="16">
    <source>
        <dbReference type="RuleBase" id="RU004516"/>
    </source>
</evidence>
<comment type="pathway">
    <text evidence="3 17">Amino-acid biosynthesis; L-isoleucine biosynthesis; L-isoleucine from 2-oxobutanoate: step 4/4.</text>
</comment>
<protein>
    <recommendedName>
        <fullName evidence="17">Branched-chain-amino-acid aminotransferase</fullName>
        <shortName evidence="17">BCAT</shortName>
        <ecNumber evidence="17">2.6.1.42</ecNumber>
    </recommendedName>
</protein>
<dbReference type="PANTHER" id="PTHR42743">
    <property type="entry name" value="AMINO-ACID AMINOTRANSFERASE"/>
    <property type="match status" value="1"/>
</dbReference>
<evidence type="ECO:0000256" key="3">
    <source>
        <dbReference type="ARBA" id="ARBA00004824"/>
    </source>
</evidence>
<name>A0AAT9G7K6_9RICK</name>
<dbReference type="PANTHER" id="PTHR42743:SF11">
    <property type="entry name" value="AMINODEOXYCHORISMATE LYASE"/>
    <property type="match status" value="1"/>
</dbReference>
<comment type="catalytic activity">
    <reaction evidence="14 17">
        <text>L-leucine + 2-oxoglutarate = 4-methyl-2-oxopentanoate + L-glutamate</text>
        <dbReference type="Rhea" id="RHEA:18321"/>
        <dbReference type="ChEBI" id="CHEBI:16810"/>
        <dbReference type="ChEBI" id="CHEBI:17865"/>
        <dbReference type="ChEBI" id="CHEBI:29985"/>
        <dbReference type="ChEBI" id="CHEBI:57427"/>
        <dbReference type="EC" id="2.6.1.42"/>
    </reaction>
</comment>
<evidence type="ECO:0000256" key="5">
    <source>
        <dbReference type="ARBA" id="ARBA00005072"/>
    </source>
</evidence>
<evidence type="ECO:0000256" key="15">
    <source>
        <dbReference type="RuleBase" id="RU004106"/>
    </source>
</evidence>
<dbReference type="NCBIfam" id="TIGR01122">
    <property type="entry name" value="ilvE_I"/>
    <property type="match status" value="1"/>
</dbReference>
<evidence type="ECO:0000256" key="2">
    <source>
        <dbReference type="ARBA" id="ARBA00003109"/>
    </source>
</evidence>
<dbReference type="PROSITE" id="PS00770">
    <property type="entry name" value="AA_TRANSFER_CLASS_4"/>
    <property type="match status" value="1"/>
</dbReference>
<comment type="function">
    <text evidence="2 17">Acts on leucine, isoleucine and valine.</text>
</comment>
<evidence type="ECO:0000313" key="18">
    <source>
        <dbReference type="EMBL" id="BFD45814.1"/>
    </source>
</evidence>
<evidence type="ECO:0000256" key="4">
    <source>
        <dbReference type="ARBA" id="ARBA00004931"/>
    </source>
</evidence>
<comment type="catalytic activity">
    <reaction evidence="13 17">
        <text>L-isoleucine + 2-oxoglutarate = (S)-3-methyl-2-oxopentanoate + L-glutamate</text>
        <dbReference type="Rhea" id="RHEA:24801"/>
        <dbReference type="ChEBI" id="CHEBI:16810"/>
        <dbReference type="ChEBI" id="CHEBI:29985"/>
        <dbReference type="ChEBI" id="CHEBI:35146"/>
        <dbReference type="ChEBI" id="CHEBI:58045"/>
        <dbReference type="EC" id="2.6.1.42"/>
    </reaction>
</comment>
<reference evidence="18" key="1">
    <citation type="submission" date="2024-01" db="EMBL/GenBank/DDBJ databases">
        <title>Sequencing the genomes of a sandfly, Sergentomyia squamirostris, and its two endosymbionts.</title>
        <authorList>
            <person name="Itokawa K."/>
            <person name="Sanjoba C."/>
        </authorList>
    </citation>
    <scope>NUCLEOTIDE SEQUENCE</scope>
    <source>
        <strain evidence="18">RiSSQ</strain>
    </source>
</reference>
<sequence length="300" mass="34228">MTIIQENTLTEKPFKNLNQLSGYIWINGRFIGWQEAKIHALTHSLHYSGGVFEGEKAYNGKIFKLEEHTQRLIESAKSLSIEIPYSFEDIIKAHHLLIEKNNIKDAYVRPLIWYGSESLNLTNVNLSINLLIAAIPSTPRPSDDLSLHIARWRKCHPNSLPPQCKSSGHYNMMIVCQKEAKSLGYSDAVLLDWRGFIAECTTTNIFFVKGEQLFTPIADSFLNGITRQTVIKLAKELNLEVKEEYITLDRLGEFNECFMTGTAAEVKGIKSINLGDQNIIFEDNKITNLLKKEYKDLVYK</sequence>
<accession>A0AAT9G7K6</accession>
<keyword evidence="11 17" id="KW-0100">Branched-chain amino acid biosynthesis</keyword>
<gene>
    <name evidence="17" type="primary">ilvE</name>
    <name evidence="18" type="ORF">DMENIID0002_04600</name>
</gene>
<evidence type="ECO:0000256" key="1">
    <source>
        <dbReference type="ARBA" id="ARBA00001933"/>
    </source>
</evidence>
<dbReference type="GO" id="GO:0008652">
    <property type="term" value="P:amino acid biosynthetic process"/>
    <property type="evidence" value="ECO:0007669"/>
    <property type="project" value="UniProtKB-KW"/>
</dbReference>
<comment type="similarity">
    <text evidence="6 15">Belongs to the class-IV pyridoxal-phosphate-dependent aminotransferase family.</text>
</comment>
<evidence type="ECO:0000256" key="10">
    <source>
        <dbReference type="ARBA" id="ARBA00022898"/>
    </source>
</evidence>
<evidence type="ECO:0000256" key="8">
    <source>
        <dbReference type="ARBA" id="ARBA00022605"/>
    </source>
</evidence>
<evidence type="ECO:0000256" key="12">
    <source>
        <dbReference type="ARBA" id="ARBA00048212"/>
    </source>
</evidence>
<dbReference type="GO" id="GO:0004084">
    <property type="term" value="F:branched-chain-amino-acid transaminase activity"/>
    <property type="evidence" value="ECO:0007669"/>
    <property type="project" value="UniProtKB-EC"/>
</dbReference>
<dbReference type="AlphaFoldDB" id="A0AAT9G7K6"/>
<keyword evidence="7 17" id="KW-0032">Aminotransferase</keyword>
<dbReference type="NCBIfam" id="NF005146">
    <property type="entry name" value="PRK06606.1"/>
    <property type="match status" value="1"/>
</dbReference>
<dbReference type="EC" id="2.6.1.42" evidence="17"/>